<gene>
    <name evidence="3" type="ORF">ACFPYL_23590</name>
</gene>
<feature type="region of interest" description="Disordered" evidence="1">
    <location>
        <begin position="1"/>
        <end position="35"/>
    </location>
</feature>
<proteinExistence type="predicted"/>
<sequence length="445" mass="44507">MTLPDGAALGTTTDPKALIKGEPGQVRANATRLSSESTRISGLADDIDGISIPGWSGGYGEAAYAAARSAEQDKWSAYADLLDQASTSLSTYAGALTTAQSKAADAIAKWQQGEDATKQAVSDYNASVDAYNSYVNRQVCVPSYGGGPVTPSIGPGKPGPFVDPGQALRDEAEKILEDARTALDSAGATCVKELGGLEGSKTEGKTTPFSADGSVEGPSIDWGDWKDTFGKDPTKGKDGKYDNGASESPFKINLGKVEGDAHVWGAEGSWEDYWGGAKVTADGSVTVLGAEGSATAHIGDDGLVIGADGKLVLVGAEGSVGAEWEHASVGADGEVFVGASGEGEVLVGPTGAHANGELFAGAKAEGSAQAEVGGVGGEVEAEGWAGVGIGGDVDFGFKDGKFEIGGSGGAALGLGGKIGGHITIDPGEIIDTGGDIIGGIGDFLS</sequence>
<evidence type="ECO:0000256" key="1">
    <source>
        <dbReference type="SAM" id="MobiDB-lite"/>
    </source>
</evidence>
<dbReference type="Proteomes" id="UP001596135">
    <property type="component" value="Unassembled WGS sequence"/>
</dbReference>
<evidence type="ECO:0000313" key="3">
    <source>
        <dbReference type="EMBL" id="MFC6046088.1"/>
    </source>
</evidence>
<keyword evidence="4" id="KW-1185">Reference proteome</keyword>
<dbReference type="Pfam" id="PF21725">
    <property type="entry name" value="T7SS_signal"/>
    <property type="match status" value="1"/>
</dbReference>
<feature type="compositionally biased region" description="Basic and acidic residues" evidence="1">
    <location>
        <begin position="223"/>
        <end position="241"/>
    </location>
</feature>
<organism evidence="3 4">
    <name type="scientific">Nocardioides hankookensis</name>
    <dbReference type="NCBI Taxonomy" id="443157"/>
    <lineage>
        <taxon>Bacteria</taxon>
        <taxon>Bacillati</taxon>
        <taxon>Actinomycetota</taxon>
        <taxon>Actinomycetes</taxon>
        <taxon>Propionibacteriales</taxon>
        <taxon>Nocardioidaceae</taxon>
        <taxon>Nocardioides</taxon>
    </lineage>
</organism>
<protein>
    <submittedName>
        <fullName evidence="3">T7SS-secreted protein</fullName>
    </submittedName>
</protein>
<dbReference type="InterPro" id="IPR049082">
    <property type="entry name" value="T7SS_signal"/>
</dbReference>
<accession>A0ABW1LRH0</accession>
<dbReference type="RefSeq" id="WP_379160471.1">
    <property type="nucleotide sequence ID" value="NZ_JBHSRJ010000009.1"/>
</dbReference>
<comment type="caution">
    <text evidence="3">The sequence shown here is derived from an EMBL/GenBank/DDBJ whole genome shotgun (WGS) entry which is preliminary data.</text>
</comment>
<evidence type="ECO:0000313" key="4">
    <source>
        <dbReference type="Proteomes" id="UP001596135"/>
    </source>
</evidence>
<feature type="domain" description="Putative T7SS secretion signal" evidence="2">
    <location>
        <begin position="7"/>
        <end position="193"/>
    </location>
</feature>
<feature type="region of interest" description="Disordered" evidence="1">
    <location>
        <begin position="197"/>
        <end position="245"/>
    </location>
</feature>
<dbReference type="EMBL" id="JBHSRJ010000009">
    <property type="protein sequence ID" value="MFC6046088.1"/>
    <property type="molecule type" value="Genomic_DNA"/>
</dbReference>
<reference evidence="4" key="1">
    <citation type="journal article" date="2019" name="Int. J. Syst. Evol. Microbiol.">
        <title>The Global Catalogue of Microorganisms (GCM) 10K type strain sequencing project: providing services to taxonomists for standard genome sequencing and annotation.</title>
        <authorList>
            <consortium name="The Broad Institute Genomics Platform"/>
            <consortium name="The Broad Institute Genome Sequencing Center for Infectious Disease"/>
            <person name="Wu L."/>
            <person name="Ma J."/>
        </authorList>
    </citation>
    <scope>NUCLEOTIDE SEQUENCE [LARGE SCALE GENOMIC DNA]</scope>
    <source>
        <strain evidence="4">CCUG 54522</strain>
    </source>
</reference>
<evidence type="ECO:0000259" key="2">
    <source>
        <dbReference type="Pfam" id="PF21725"/>
    </source>
</evidence>
<name>A0ABW1LRH0_9ACTN</name>